<dbReference type="OrthoDB" id="1900816at2"/>
<dbReference type="EMBL" id="SLWV01000049">
    <property type="protein sequence ID" value="TCO68078.1"/>
    <property type="molecule type" value="Genomic_DNA"/>
</dbReference>
<proteinExistence type="predicted"/>
<accession>A0A4R2KDW6</accession>
<evidence type="ECO:0000313" key="3">
    <source>
        <dbReference type="Proteomes" id="UP000294919"/>
    </source>
</evidence>
<reference evidence="2 3" key="1">
    <citation type="submission" date="2019-03" db="EMBL/GenBank/DDBJ databases">
        <title>Genomic Encyclopedia of Type Strains, Phase IV (KMG-IV): sequencing the most valuable type-strain genomes for metagenomic binning, comparative biology and taxonomic classification.</title>
        <authorList>
            <person name="Goeker M."/>
        </authorList>
    </citation>
    <scope>NUCLEOTIDE SEQUENCE [LARGE SCALE GENOMIC DNA]</scope>
    <source>
        <strain evidence="2 3">DSM 102940</strain>
    </source>
</reference>
<keyword evidence="1" id="KW-0175">Coiled coil</keyword>
<dbReference type="Proteomes" id="UP000294919">
    <property type="component" value="Unassembled WGS sequence"/>
</dbReference>
<dbReference type="RefSeq" id="WP_132248332.1">
    <property type="nucleotide sequence ID" value="NZ_SLWV01000049.1"/>
</dbReference>
<evidence type="ECO:0000313" key="2">
    <source>
        <dbReference type="EMBL" id="TCO68078.1"/>
    </source>
</evidence>
<feature type="coiled-coil region" evidence="1">
    <location>
        <begin position="1"/>
        <end position="31"/>
    </location>
</feature>
<keyword evidence="3" id="KW-1185">Reference proteome</keyword>
<protein>
    <submittedName>
        <fullName evidence="2">Uncharacterized protein</fullName>
    </submittedName>
</protein>
<name>A0A4R2KDW6_9FIRM</name>
<gene>
    <name evidence="2" type="ORF">EV214_14912</name>
</gene>
<sequence length="207" mass="24545">MTFIDEKIAALKQTKRILQEEENQSKDMEIKDDEKKQLSLEEVVECIEDGYLEMENRKIHFKRGIYLDGKISIPMIENYFEEVANDDKTLAFKNEIDGVSFTCSYMKENILDMSFDAFKKGMEKNFKQMDLYLEWIDEGEIKKEDIFLNYGIFKTPTAKGYIYNVIFFSKDHTNTQLILGNFNCFYKDINIWEKVIKGLIHLLEIKM</sequence>
<evidence type="ECO:0000256" key="1">
    <source>
        <dbReference type="SAM" id="Coils"/>
    </source>
</evidence>
<organism evidence="2 3">
    <name type="scientific">Marinisporobacter balticus</name>
    <dbReference type="NCBI Taxonomy" id="2018667"/>
    <lineage>
        <taxon>Bacteria</taxon>
        <taxon>Bacillati</taxon>
        <taxon>Bacillota</taxon>
        <taxon>Clostridia</taxon>
        <taxon>Peptostreptococcales</taxon>
        <taxon>Thermotaleaceae</taxon>
        <taxon>Marinisporobacter</taxon>
    </lineage>
</organism>
<dbReference type="AlphaFoldDB" id="A0A4R2KDW6"/>
<comment type="caution">
    <text evidence="2">The sequence shown here is derived from an EMBL/GenBank/DDBJ whole genome shotgun (WGS) entry which is preliminary data.</text>
</comment>